<gene>
    <name evidence="1" type="ORF">CFP56_037825</name>
</gene>
<organism evidence="1 2">
    <name type="scientific">Quercus suber</name>
    <name type="common">Cork oak</name>
    <dbReference type="NCBI Taxonomy" id="58331"/>
    <lineage>
        <taxon>Eukaryota</taxon>
        <taxon>Viridiplantae</taxon>
        <taxon>Streptophyta</taxon>
        <taxon>Embryophyta</taxon>
        <taxon>Tracheophyta</taxon>
        <taxon>Spermatophyta</taxon>
        <taxon>Magnoliopsida</taxon>
        <taxon>eudicotyledons</taxon>
        <taxon>Gunneridae</taxon>
        <taxon>Pentapetalae</taxon>
        <taxon>rosids</taxon>
        <taxon>fabids</taxon>
        <taxon>Fagales</taxon>
        <taxon>Fagaceae</taxon>
        <taxon>Quercus</taxon>
    </lineage>
</organism>
<accession>A0AAW0J3Z4</accession>
<proteinExistence type="predicted"/>
<protein>
    <submittedName>
        <fullName evidence="1">Uncharacterized protein</fullName>
    </submittedName>
</protein>
<name>A0AAW0J3Z4_QUESU</name>
<dbReference type="AlphaFoldDB" id="A0AAW0J3Z4"/>
<dbReference type="Proteomes" id="UP000237347">
    <property type="component" value="Unassembled WGS sequence"/>
</dbReference>
<feature type="non-terminal residue" evidence="1">
    <location>
        <position position="125"/>
    </location>
</feature>
<sequence length="125" mass="14378">MVRHLSELFGNFVNIPNSLQLSLIPSNDYKLVRFSYSKELKDQIYSEVDAYSLSTNSWRRKDMLVPGVVFENSFSKAVINVALHWRGVAKKRGFYSFLILSFEASLTLLKKCRIVIVVQDEGLLE</sequence>
<comment type="caution">
    <text evidence="1">The sequence shown here is derived from an EMBL/GenBank/DDBJ whole genome shotgun (WGS) entry which is preliminary data.</text>
</comment>
<dbReference type="EMBL" id="PKMF04000705">
    <property type="protein sequence ID" value="KAK7821318.1"/>
    <property type="molecule type" value="Genomic_DNA"/>
</dbReference>
<keyword evidence="2" id="KW-1185">Reference proteome</keyword>
<evidence type="ECO:0000313" key="2">
    <source>
        <dbReference type="Proteomes" id="UP000237347"/>
    </source>
</evidence>
<evidence type="ECO:0000313" key="1">
    <source>
        <dbReference type="EMBL" id="KAK7821318.1"/>
    </source>
</evidence>
<reference evidence="1 2" key="1">
    <citation type="journal article" date="2018" name="Sci. Data">
        <title>The draft genome sequence of cork oak.</title>
        <authorList>
            <person name="Ramos A.M."/>
            <person name="Usie A."/>
            <person name="Barbosa P."/>
            <person name="Barros P.M."/>
            <person name="Capote T."/>
            <person name="Chaves I."/>
            <person name="Simoes F."/>
            <person name="Abreu I."/>
            <person name="Carrasquinho I."/>
            <person name="Faro C."/>
            <person name="Guimaraes J.B."/>
            <person name="Mendonca D."/>
            <person name="Nobrega F."/>
            <person name="Rodrigues L."/>
            <person name="Saibo N.J.M."/>
            <person name="Varela M.C."/>
            <person name="Egas C."/>
            <person name="Matos J."/>
            <person name="Miguel C.M."/>
            <person name="Oliveira M.M."/>
            <person name="Ricardo C.P."/>
            <person name="Goncalves S."/>
        </authorList>
    </citation>
    <scope>NUCLEOTIDE SEQUENCE [LARGE SCALE GENOMIC DNA]</scope>
    <source>
        <strain evidence="2">cv. HL8</strain>
    </source>
</reference>